<sequence>MATKLALDLLTTRIQSYHQSIYRGNDSIRRLSLHGVEKYKFSFTWKKVSKLPFRFPINAAIQGRISQEAKQIDVTVKLSSGKRTKKGHKAEQNNIELSINGALSTSRTAIYYLISGAKTEP</sequence>
<evidence type="ECO:0000313" key="2">
    <source>
        <dbReference type="Proteomes" id="UP000886885"/>
    </source>
</evidence>
<dbReference type="EMBL" id="JAAWWB010000020">
    <property type="protein sequence ID" value="KAG6758397.1"/>
    <property type="molecule type" value="Genomic_DNA"/>
</dbReference>
<dbReference type="Proteomes" id="UP000886885">
    <property type="component" value="Chromosome 10D"/>
</dbReference>
<reference evidence="1" key="1">
    <citation type="journal article" date="2020" name="bioRxiv">
        <title>Hybrid origin of Populus tomentosa Carr. identified through genome sequencing and phylogenomic analysis.</title>
        <authorList>
            <person name="An X."/>
            <person name="Gao K."/>
            <person name="Chen Z."/>
            <person name="Li J."/>
            <person name="Yang X."/>
            <person name="Yang X."/>
            <person name="Zhou J."/>
            <person name="Guo T."/>
            <person name="Zhao T."/>
            <person name="Huang S."/>
            <person name="Miao D."/>
            <person name="Khan W.U."/>
            <person name="Rao P."/>
            <person name="Ye M."/>
            <person name="Lei B."/>
            <person name="Liao W."/>
            <person name="Wang J."/>
            <person name="Ji L."/>
            <person name="Li Y."/>
            <person name="Guo B."/>
            <person name="Mustafa N.S."/>
            <person name="Li S."/>
            <person name="Yun Q."/>
            <person name="Keller S.R."/>
            <person name="Mao J."/>
            <person name="Zhang R."/>
            <person name="Strauss S.H."/>
        </authorList>
    </citation>
    <scope>NUCLEOTIDE SEQUENCE</scope>
    <source>
        <strain evidence="1">GM15</strain>
        <tissue evidence="1">Leaf</tissue>
    </source>
</reference>
<comment type="caution">
    <text evidence="1">The sequence shown here is derived from an EMBL/GenBank/DDBJ whole genome shotgun (WGS) entry which is preliminary data.</text>
</comment>
<keyword evidence="2" id="KW-1185">Reference proteome</keyword>
<proteinExistence type="predicted"/>
<gene>
    <name evidence="1" type="ORF">POTOM_038742</name>
</gene>
<protein>
    <submittedName>
        <fullName evidence="1">Uncharacterized protein</fullName>
    </submittedName>
</protein>
<dbReference type="AlphaFoldDB" id="A0A8X7YZ75"/>
<organism evidence="1 2">
    <name type="scientific">Populus tomentosa</name>
    <name type="common">Chinese white poplar</name>
    <dbReference type="NCBI Taxonomy" id="118781"/>
    <lineage>
        <taxon>Eukaryota</taxon>
        <taxon>Viridiplantae</taxon>
        <taxon>Streptophyta</taxon>
        <taxon>Embryophyta</taxon>
        <taxon>Tracheophyta</taxon>
        <taxon>Spermatophyta</taxon>
        <taxon>Magnoliopsida</taxon>
        <taxon>eudicotyledons</taxon>
        <taxon>Gunneridae</taxon>
        <taxon>Pentapetalae</taxon>
        <taxon>rosids</taxon>
        <taxon>fabids</taxon>
        <taxon>Malpighiales</taxon>
        <taxon>Salicaceae</taxon>
        <taxon>Saliceae</taxon>
        <taxon>Populus</taxon>
    </lineage>
</organism>
<evidence type="ECO:0000313" key="1">
    <source>
        <dbReference type="EMBL" id="KAG6758397.1"/>
    </source>
</evidence>
<name>A0A8X7YZ75_POPTO</name>
<accession>A0A8X7YZ75</accession>